<evidence type="ECO:0000313" key="13">
    <source>
        <dbReference type="EMBL" id="TXE13890.1"/>
    </source>
</evidence>
<dbReference type="AlphaFoldDB" id="A0A5C7AYK4"/>
<dbReference type="InterPro" id="IPR006102">
    <property type="entry name" value="Ig-like_GH2"/>
</dbReference>
<dbReference type="Gene3D" id="2.60.40.10">
    <property type="entry name" value="Immunoglobulins"/>
    <property type="match status" value="1"/>
</dbReference>
<feature type="domain" description="Glycosyl hydrolases family 2 sugar binding" evidence="12">
    <location>
        <begin position="56"/>
        <end position="188"/>
    </location>
</feature>
<evidence type="ECO:0000256" key="3">
    <source>
        <dbReference type="ARBA" id="ARBA00007401"/>
    </source>
</evidence>
<keyword evidence="8" id="KW-0326">Glycosidase</keyword>
<evidence type="ECO:0000256" key="6">
    <source>
        <dbReference type="ARBA" id="ARBA00022801"/>
    </source>
</evidence>
<feature type="chain" id="PRO_5023147517" description="beta-galactosidase" evidence="9">
    <location>
        <begin position="22"/>
        <end position="942"/>
    </location>
</feature>
<keyword evidence="6" id="KW-0378">Hydrolase</keyword>
<dbReference type="SUPFAM" id="SSF49303">
    <property type="entry name" value="beta-Galactosidase/glucuronidase domain"/>
    <property type="match status" value="1"/>
</dbReference>
<dbReference type="InterPro" id="IPR008979">
    <property type="entry name" value="Galactose-bd-like_sf"/>
</dbReference>
<evidence type="ECO:0000256" key="8">
    <source>
        <dbReference type="ARBA" id="ARBA00023295"/>
    </source>
</evidence>
<keyword evidence="9" id="KW-0732">Signal</keyword>
<feature type="signal peptide" evidence="9">
    <location>
        <begin position="1"/>
        <end position="21"/>
    </location>
</feature>
<keyword evidence="14" id="KW-1185">Reference proteome</keyword>
<dbReference type="InterPro" id="IPR011013">
    <property type="entry name" value="Gal_mutarotase_sf_dom"/>
</dbReference>
<dbReference type="InterPro" id="IPR014718">
    <property type="entry name" value="GH-type_carb-bd"/>
</dbReference>
<dbReference type="GO" id="GO:0009341">
    <property type="term" value="C:beta-galactosidase complex"/>
    <property type="evidence" value="ECO:0007669"/>
    <property type="project" value="TreeGrafter"/>
</dbReference>
<proteinExistence type="inferred from homology"/>
<dbReference type="SUPFAM" id="SSF74650">
    <property type="entry name" value="Galactose mutarotase-like"/>
    <property type="match status" value="1"/>
</dbReference>
<dbReference type="OrthoDB" id="9801077at2"/>
<dbReference type="InterPro" id="IPR006101">
    <property type="entry name" value="Glyco_hydro_2"/>
</dbReference>
<evidence type="ECO:0000259" key="12">
    <source>
        <dbReference type="Pfam" id="PF02837"/>
    </source>
</evidence>
<evidence type="ECO:0000259" key="11">
    <source>
        <dbReference type="Pfam" id="PF02836"/>
    </source>
</evidence>
<evidence type="ECO:0000256" key="9">
    <source>
        <dbReference type="SAM" id="SignalP"/>
    </source>
</evidence>
<dbReference type="InterPro" id="IPR050347">
    <property type="entry name" value="Bact_Beta-galactosidase"/>
</dbReference>
<feature type="domain" description="Glycoside hydrolase family 2 immunoglobulin-like beta-sandwich" evidence="10">
    <location>
        <begin position="199"/>
        <end position="290"/>
    </location>
</feature>
<reference evidence="14" key="1">
    <citation type="submission" date="2019-08" db="EMBL/GenBank/DDBJ databases">
        <title>Seonamhaeicola sediminis sp. nov., isolated from marine sediment.</title>
        <authorList>
            <person name="Cao W.R."/>
        </authorList>
    </citation>
    <scope>NUCLEOTIDE SEQUENCE [LARGE SCALE GENOMIC DNA]</scope>
    <source>
        <strain evidence="14">Gy8</strain>
    </source>
</reference>
<dbReference type="InterPro" id="IPR036156">
    <property type="entry name" value="Beta-gal/glucu_dom_sf"/>
</dbReference>
<evidence type="ECO:0000256" key="7">
    <source>
        <dbReference type="ARBA" id="ARBA00022837"/>
    </source>
</evidence>
<dbReference type="InterPro" id="IPR013783">
    <property type="entry name" value="Ig-like_fold"/>
</dbReference>
<accession>A0A5C7AYK4</accession>
<comment type="caution">
    <text evidence="13">The sequence shown here is derived from an EMBL/GenBank/DDBJ whole genome shotgun (WGS) entry which is preliminary data.</text>
</comment>
<dbReference type="InterPro" id="IPR006104">
    <property type="entry name" value="Glyco_hydro_2_N"/>
</dbReference>
<evidence type="ECO:0000256" key="1">
    <source>
        <dbReference type="ARBA" id="ARBA00001412"/>
    </source>
</evidence>
<dbReference type="Pfam" id="PF00703">
    <property type="entry name" value="Glyco_hydro_2"/>
    <property type="match status" value="1"/>
</dbReference>
<dbReference type="InterPro" id="IPR017853">
    <property type="entry name" value="GH"/>
</dbReference>
<dbReference type="GO" id="GO:0005990">
    <property type="term" value="P:lactose catabolic process"/>
    <property type="evidence" value="ECO:0007669"/>
    <property type="project" value="TreeGrafter"/>
</dbReference>
<dbReference type="Proteomes" id="UP000321790">
    <property type="component" value="Unassembled WGS sequence"/>
</dbReference>
<comment type="cofactor">
    <cofactor evidence="2">
        <name>Ca(2+)</name>
        <dbReference type="ChEBI" id="CHEBI:29108"/>
    </cofactor>
</comment>
<gene>
    <name evidence="13" type="ORF">FUA26_02085</name>
</gene>
<dbReference type="SUPFAM" id="SSF51445">
    <property type="entry name" value="(Trans)glycosidases"/>
    <property type="match status" value="1"/>
</dbReference>
<dbReference type="PROSITE" id="PS00608">
    <property type="entry name" value="GLYCOSYL_HYDROL_F2_2"/>
    <property type="match status" value="1"/>
</dbReference>
<dbReference type="PRINTS" id="PR00132">
    <property type="entry name" value="GLHYDRLASE2"/>
</dbReference>
<comment type="catalytic activity">
    <reaction evidence="1">
        <text>Hydrolysis of terminal non-reducing beta-D-galactose residues in beta-D-galactosides.</text>
        <dbReference type="EC" id="3.2.1.23"/>
    </reaction>
</comment>
<dbReference type="Gene3D" id="3.20.20.80">
    <property type="entry name" value="Glycosidases"/>
    <property type="match status" value="1"/>
</dbReference>
<evidence type="ECO:0000259" key="10">
    <source>
        <dbReference type="Pfam" id="PF00703"/>
    </source>
</evidence>
<dbReference type="EMBL" id="VOSC01000007">
    <property type="protein sequence ID" value="TXE13890.1"/>
    <property type="molecule type" value="Genomic_DNA"/>
</dbReference>
<dbReference type="Pfam" id="PF02836">
    <property type="entry name" value="Glyco_hydro_2_C"/>
    <property type="match status" value="1"/>
</dbReference>
<dbReference type="Gene3D" id="2.70.98.10">
    <property type="match status" value="1"/>
</dbReference>
<evidence type="ECO:0000256" key="4">
    <source>
        <dbReference type="ARBA" id="ARBA00011245"/>
    </source>
</evidence>
<dbReference type="PANTHER" id="PTHR46323">
    <property type="entry name" value="BETA-GALACTOSIDASE"/>
    <property type="match status" value="1"/>
</dbReference>
<evidence type="ECO:0000256" key="2">
    <source>
        <dbReference type="ARBA" id="ARBA00001913"/>
    </source>
</evidence>
<dbReference type="SUPFAM" id="SSF49785">
    <property type="entry name" value="Galactose-binding domain-like"/>
    <property type="match status" value="1"/>
</dbReference>
<organism evidence="13 14">
    <name type="scientific">Seonamhaeicola algicola</name>
    <dbReference type="NCBI Taxonomy" id="1719036"/>
    <lineage>
        <taxon>Bacteria</taxon>
        <taxon>Pseudomonadati</taxon>
        <taxon>Bacteroidota</taxon>
        <taxon>Flavobacteriia</taxon>
        <taxon>Flavobacteriales</taxon>
        <taxon>Flavobacteriaceae</taxon>
    </lineage>
</organism>
<protein>
    <recommendedName>
        <fullName evidence="5">beta-galactosidase</fullName>
        <ecNumber evidence="5">3.2.1.23</ecNumber>
    </recommendedName>
</protein>
<dbReference type="Pfam" id="PF02837">
    <property type="entry name" value="Glyco_hydro_2_N"/>
    <property type="match status" value="1"/>
</dbReference>
<dbReference type="Gene3D" id="2.60.120.260">
    <property type="entry name" value="Galactose-binding domain-like"/>
    <property type="match status" value="1"/>
</dbReference>
<name>A0A5C7AYK4_9FLAO</name>
<comment type="subunit">
    <text evidence="4">Monomer.</text>
</comment>
<dbReference type="RefSeq" id="WP_147130949.1">
    <property type="nucleotide sequence ID" value="NZ_VOSC01000007.1"/>
</dbReference>
<evidence type="ECO:0000313" key="14">
    <source>
        <dbReference type="Proteomes" id="UP000321790"/>
    </source>
</evidence>
<dbReference type="InterPro" id="IPR006103">
    <property type="entry name" value="Glyco_hydro_2_cat"/>
</dbReference>
<dbReference type="GO" id="GO:0004565">
    <property type="term" value="F:beta-galactosidase activity"/>
    <property type="evidence" value="ECO:0007669"/>
    <property type="project" value="UniProtKB-EC"/>
</dbReference>
<evidence type="ECO:0000256" key="5">
    <source>
        <dbReference type="ARBA" id="ARBA00012756"/>
    </source>
</evidence>
<comment type="similarity">
    <text evidence="3">Belongs to the glycosyl hydrolase 2 family.</text>
</comment>
<dbReference type="EC" id="3.2.1.23" evidence="5"/>
<keyword evidence="7" id="KW-0106">Calcium</keyword>
<feature type="domain" description="Glycoside hydrolase family 2 catalytic" evidence="11">
    <location>
        <begin position="296"/>
        <end position="512"/>
    </location>
</feature>
<dbReference type="GO" id="GO:0030246">
    <property type="term" value="F:carbohydrate binding"/>
    <property type="evidence" value="ECO:0007669"/>
    <property type="project" value="InterPro"/>
</dbReference>
<dbReference type="InterPro" id="IPR023232">
    <property type="entry name" value="Glyco_hydro_2_AS"/>
</dbReference>
<dbReference type="PANTHER" id="PTHR46323:SF2">
    <property type="entry name" value="BETA-GALACTOSIDASE"/>
    <property type="match status" value="1"/>
</dbReference>
<sequence length="942" mass="107816">MRILKLVLLTLIILSHQLIEAQKETEIVYLSGTDKDNLVEWDFFCSEGRNSGKWTKIGVPSCWEQKGFGTYNYGSGTGTLNMASEHGLYKHKFNVPKTWKNKNVRIVFEGVMTDAQVKLNGKLAGPIHQGAFYEFKYDITKLLKFGTENVLEVKVNKMSANKSINHAERAADFWVFGGIYRPVYLSVSPKDNIKRIAVDARADGQITTDVYIDSKNAHGVSLSLFDLKGNKVQNIKVNVKKEQEKWRVSGKADGIKTWNPEFPNLYKLHLSLLDKNENILHKVEERIGFRTVEVLEGDGIYVNGERIKFKGVNRHAFHPASGRTTSKNISIEHVQLMKDMNMNAVRMSHYPPDVHFLDVCDSLGLFVLDEICTWHNPMLDTKVARKIVKETVVRDVNHPSILMWGNGNEQGWNPEVDDDFAKWDIQNREVIHPWSIYKKTNTIHYSHYHSLVNDSYSKEKILFPTEFLHGVYDGGHGAGLEDYWLRMWNLPLSAGGFLWDFADEGVERTDRNNEIDLQGNKANDGIVGPYLEKEASYFTIKEIWSPIYLEDRFINEDFNGIFRIENRYHYTNLDQITMTSKWITFEGPKGNTSQKVLSEHKVDLPSLNPGGKGKFYVQKPSHWKLADALHLTAVDTYGKEIFTWSYPVSSPSKVSKPLVLYSGGGTIKSTTENQKITVETNDLTYQFSKETGLLLEVKKGNQIIPLNTGPIILNQKAKIEDVKINALNNKVEILTIFEKTDKSPSWSTVKEFASDSIKWTIHSNGLLDLRVAFKGFRNLKGYRGITFSFPENEVAGMKWLGDGPYRVWRNRMKGTRFQVWENNYNNTVTGEVGKDQFVYPEFKGFFSSLYWSKVKGNHDNGFTVYCRTPHTYFRMLTPQEPKQNKKGKTHPKFPEGDISFVMNIPAIGTKFQKPESMGPHGNPEHYFGNDDEPIVMDLTFEF</sequence>